<dbReference type="Proteomes" id="UP000176187">
    <property type="component" value="Unassembled WGS sequence"/>
</dbReference>
<evidence type="ECO:0000313" key="1">
    <source>
        <dbReference type="EMBL" id="OGI86333.1"/>
    </source>
</evidence>
<organism evidence="1 2">
    <name type="scientific">Candidatus Nomurabacteria bacterium RIFCSPLOWO2_01_FULL_41_12</name>
    <dbReference type="NCBI Taxonomy" id="1801774"/>
    <lineage>
        <taxon>Bacteria</taxon>
        <taxon>Candidatus Nomuraibacteriota</taxon>
    </lineage>
</organism>
<evidence type="ECO:0000313" key="2">
    <source>
        <dbReference type="Proteomes" id="UP000176187"/>
    </source>
</evidence>
<protein>
    <submittedName>
        <fullName evidence="1">Uncharacterized protein</fullName>
    </submittedName>
</protein>
<reference evidence="1 2" key="1">
    <citation type="journal article" date="2016" name="Nat. Commun.">
        <title>Thousands of microbial genomes shed light on interconnected biogeochemical processes in an aquifer system.</title>
        <authorList>
            <person name="Anantharaman K."/>
            <person name="Brown C.T."/>
            <person name="Hug L.A."/>
            <person name="Sharon I."/>
            <person name="Castelle C.J."/>
            <person name="Probst A.J."/>
            <person name="Thomas B.C."/>
            <person name="Singh A."/>
            <person name="Wilkins M.J."/>
            <person name="Karaoz U."/>
            <person name="Brodie E.L."/>
            <person name="Williams K.H."/>
            <person name="Hubbard S.S."/>
            <person name="Banfield J.F."/>
        </authorList>
    </citation>
    <scope>NUCLEOTIDE SEQUENCE [LARGE SCALE GENOMIC DNA]</scope>
</reference>
<sequence length="123" mass="14132">MRGIAIFGFLMFLLGLWVDPPELNPIKAIGNQLKDMVSTKLKDPWANERWFSFTGFFDGWGRTALFFLFWTAVSYPVSFWDDWVAKRKEAAKTGDKGGIFSLLLGRFIGEGIDSLLWSPFRKK</sequence>
<name>A0A1F6WWT8_9BACT</name>
<gene>
    <name evidence="1" type="ORF">A3A05_01990</name>
</gene>
<proteinExistence type="predicted"/>
<accession>A0A1F6WWT8</accession>
<comment type="caution">
    <text evidence="1">The sequence shown here is derived from an EMBL/GenBank/DDBJ whole genome shotgun (WGS) entry which is preliminary data.</text>
</comment>
<dbReference type="AlphaFoldDB" id="A0A1F6WWT8"/>
<dbReference type="EMBL" id="MFUY01000009">
    <property type="protein sequence ID" value="OGI86333.1"/>
    <property type="molecule type" value="Genomic_DNA"/>
</dbReference>
<dbReference type="STRING" id="1801774.A3A05_01990"/>